<comment type="caution">
    <text evidence="5">The sequence shown here is derived from an EMBL/GenBank/DDBJ whole genome shotgun (WGS) entry which is preliminary data.</text>
</comment>
<dbReference type="PROSITE" id="PS00041">
    <property type="entry name" value="HTH_ARAC_FAMILY_1"/>
    <property type="match status" value="1"/>
</dbReference>
<dbReference type="PROSITE" id="PS01124">
    <property type="entry name" value="HTH_ARAC_FAMILY_2"/>
    <property type="match status" value="1"/>
</dbReference>
<dbReference type="SUPFAM" id="SSF46689">
    <property type="entry name" value="Homeodomain-like"/>
    <property type="match status" value="2"/>
</dbReference>
<organism evidence="5 6">
    <name type="scientific">Neorhizobium alkalisoli</name>
    <dbReference type="NCBI Taxonomy" id="528178"/>
    <lineage>
        <taxon>Bacteria</taxon>
        <taxon>Pseudomonadati</taxon>
        <taxon>Pseudomonadota</taxon>
        <taxon>Alphaproteobacteria</taxon>
        <taxon>Hyphomicrobiales</taxon>
        <taxon>Rhizobiaceae</taxon>
        <taxon>Rhizobium/Agrobacterium group</taxon>
        <taxon>Neorhizobium</taxon>
    </lineage>
</organism>
<dbReference type="InterPro" id="IPR020449">
    <property type="entry name" value="Tscrpt_reg_AraC-type_HTH"/>
</dbReference>
<evidence type="ECO:0000259" key="4">
    <source>
        <dbReference type="PROSITE" id="PS01124"/>
    </source>
</evidence>
<dbReference type="InterPro" id="IPR018062">
    <property type="entry name" value="HTH_AraC-typ_CS"/>
</dbReference>
<dbReference type="OrthoDB" id="7285481at2"/>
<dbReference type="Gene3D" id="1.10.10.60">
    <property type="entry name" value="Homeodomain-like"/>
    <property type="match status" value="2"/>
</dbReference>
<dbReference type="Pfam" id="PF12833">
    <property type="entry name" value="HTH_18"/>
    <property type="match status" value="1"/>
</dbReference>
<keyword evidence="3" id="KW-0804">Transcription</keyword>
<sequence length="259" mass="28321">MPDYGLRVHFVCAAEQRAEEFMANMAVLEGCRGEISASGKLGLSGDEKDLVILADMVEIDTGKRASPQLLAQCRHSGIPVLAVVNSGHKERAALFAAGFSDIVYYPFLAMELATRLGTVAAFRVLRWPLPEASFAEAIDAGSSHRATAKERKLVNDTCAFLVKDIVAEFSLHALARHMGSNHNSLTRAFRNVLGIGPYAWLRERRLDEAARLLRTSTLSIGEIGFAVGYGEPANFATAFRQSRGLSPSAYRRMMMRSQA</sequence>
<gene>
    <name evidence="5" type="ORF">FHW37_102404</name>
</gene>
<dbReference type="SMART" id="SM00342">
    <property type="entry name" value="HTH_ARAC"/>
    <property type="match status" value="1"/>
</dbReference>
<feature type="domain" description="HTH araC/xylS-type" evidence="4">
    <location>
        <begin position="155"/>
        <end position="253"/>
    </location>
</feature>
<keyword evidence="2 5" id="KW-0238">DNA-binding</keyword>
<keyword evidence="6" id="KW-1185">Reference proteome</keyword>
<evidence type="ECO:0000313" key="6">
    <source>
        <dbReference type="Proteomes" id="UP000320653"/>
    </source>
</evidence>
<dbReference type="GO" id="GO:0043565">
    <property type="term" value="F:sequence-specific DNA binding"/>
    <property type="evidence" value="ECO:0007669"/>
    <property type="project" value="InterPro"/>
</dbReference>
<proteinExistence type="predicted"/>
<evidence type="ECO:0000313" key="5">
    <source>
        <dbReference type="EMBL" id="TWF56765.1"/>
    </source>
</evidence>
<dbReference type="AlphaFoldDB" id="A0A561R2C3"/>
<dbReference type="PANTHER" id="PTHR47893:SF1">
    <property type="entry name" value="REGULATORY PROTEIN PCHR"/>
    <property type="match status" value="1"/>
</dbReference>
<accession>A0A561R2C3</accession>
<evidence type="ECO:0000256" key="3">
    <source>
        <dbReference type="ARBA" id="ARBA00023163"/>
    </source>
</evidence>
<dbReference type="GO" id="GO:0003700">
    <property type="term" value="F:DNA-binding transcription factor activity"/>
    <property type="evidence" value="ECO:0007669"/>
    <property type="project" value="InterPro"/>
</dbReference>
<evidence type="ECO:0000256" key="2">
    <source>
        <dbReference type="ARBA" id="ARBA00023125"/>
    </source>
</evidence>
<dbReference type="InterPro" id="IPR009057">
    <property type="entry name" value="Homeodomain-like_sf"/>
</dbReference>
<dbReference type="EMBL" id="VIWP01000002">
    <property type="protein sequence ID" value="TWF56765.1"/>
    <property type="molecule type" value="Genomic_DNA"/>
</dbReference>
<name>A0A561R2C3_9HYPH</name>
<dbReference type="InterPro" id="IPR053142">
    <property type="entry name" value="PchR_regulatory_protein"/>
</dbReference>
<evidence type="ECO:0000256" key="1">
    <source>
        <dbReference type="ARBA" id="ARBA00023015"/>
    </source>
</evidence>
<protein>
    <submittedName>
        <fullName evidence="5">AraC-like DNA-binding protein</fullName>
    </submittedName>
</protein>
<keyword evidence="1" id="KW-0805">Transcription regulation</keyword>
<dbReference type="Proteomes" id="UP000320653">
    <property type="component" value="Unassembled WGS sequence"/>
</dbReference>
<dbReference type="PANTHER" id="PTHR47893">
    <property type="entry name" value="REGULATORY PROTEIN PCHR"/>
    <property type="match status" value="1"/>
</dbReference>
<dbReference type="InterPro" id="IPR018060">
    <property type="entry name" value="HTH_AraC"/>
</dbReference>
<dbReference type="PRINTS" id="PR00032">
    <property type="entry name" value="HTHARAC"/>
</dbReference>
<reference evidence="5 6" key="1">
    <citation type="submission" date="2019-06" db="EMBL/GenBank/DDBJ databases">
        <title>Sorghum-associated microbial communities from plants grown in Nebraska, USA.</title>
        <authorList>
            <person name="Schachtman D."/>
        </authorList>
    </citation>
    <scope>NUCLEOTIDE SEQUENCE [LARGE SCALE GENOMIC DNA]</scope>
    <source>
        <strain evidence="5 6">1225</strain>
    </source>
</reference>
<dbReference type="RefSeq" id="WP_145634630.1">
    <property type="nucleotide sequence ID" value="NZ_VIWP01000002.1"/>
</dbReference>